<dbReference type="GO" id="GO:0016301">
    <property type="term" value="F:kinase activity"/>
    <property type="evidence" value="ECO:0007669"/>
    <property type="project" value="UniProtKB-KW"/>
</dbReference>
<dbReference type="PANTHER" id="PTHR28629:SF4">
    <property type="entry name" value="TRIOKINASE_FMN CYCLASE"/>
    <property type="match status" value="1"/>
</dbReference>
<comment type="caution">
    <text evidence="4">The sequence shown here is derived from an EMBL/GenBank/DDBJ whole genome shotgun (WGS) entry which is preliminary data.</text>
</comment>
<feature type="domain" description="DhaL" evidence="3">
    <location>
        <begin position="1"/>
        <end position="194"/>
    </location>
</feature>
<keyword evidence="1" id="KW-0808">Transferase</keyword>
<dbReference type="Gene3D" id="1.25.40.340">
    <property type="match status" value="1"/>
</dbReference>
<gene>
    <name evidence="4" type="primary">dhaL</name>
    <name evidence="4" type="ORF">RNC47_35675</name>
</gene>
<dbReference type="Pfam" id="PF02734">
    <property type="entry name" value="Dak2"/>
    <property type="match status" value="1"/>
</dbReference>
<dbReference type="EMBL" id="JAVREM010000138">
    <property type="protein sequence ID" value="MDT0323656.1"/>
    <property type="molecule type" value="Genomic_DNA"/>
</dbReference>
<evidence type="ECO:0000313" key="5">
    <source>
        <dbReference type="Proteomes" id="UP001183420"/>
    </source>
</evidence>
<sequence>MSWVRAVAAAMTEHEERLTQLDSAIGDADHGTNMRRGFATVVTALDDRPPGSAADLLTATGHLLVSGVGGAAGPLYGSAFRALGRTLATPDADLATALAAALDAARELGAAAPGDKTMIDAFAPAVDAFARRTAAGDALPAAADAAAEAAERGARETIPLQARRGRAAYLGPRSVGHQDPGAASTALLFRALADAAARSETTR</sequence>
<evidence type="ECO:0000313" key="4">
    <source>
        <dbReference type="EMBL" id="MDT0323656.1"/>
    </source>
</evidence>
<evidence type="ECO:0000256" key="2">
    <source>
        <dbReference type="ARBA" id="ARBA00022777"/>
    </source>
</evidence>
<dbReference type="SMART" id="SM01120">
    <property type="entry name" value="Dak2"/>
    <property type="match status" value="1"/>
</dbReference>
<dbReference type="NCBIfam" id="TIGR02365">
    <property type="entry name" value="dha_L_ycgS"/>
    <property type="match status" value="1"/>
</dbReference>
<evidence type="ECO:0000256" key="1">
    <source>
        <dbReference type="ARBA" id="ARBA00022679"/>
    </source>
</evidence>
<keyword evidence="2 4" id="KW-0418">Kinase</keyword>
<dbReference type="InterPro" id="IPR036117">
    <property type="entry name" value="DhaL_dom_sf"/>
</dbReference>
<dbReference type="InterPro" id="IPR004007">
    <property type="entry name" value="DhaL_dom"/>
</dbReference>
<dbReference type="PANTHER" id="PTHR28629">
    <property type="entry name" value="TRIOKINASE/FMN CYCLASE"/>
    <property type="match status" value="1"/>
</dbReference>
<organism evidence="4 5">
    <name type="scientific">Streptomyces millisiae</name>
    <dbReference type="NCBI Taxonomy" id="3075542"/>
    <lineage>
        <taxon>Bacteria</taxon>
        <taxon>Bacillati</taxon>
        <taxon>Actinomycetota</taxon>
        <taxon>Actinomycetes</taxon>
        <taxon>Kitasatosporales</taxon>
        <taxon>Streptomycetaceae</taxon>
        <taxon>Streptomyces</taxon>
    </lineage>
</organism>
<proteinExistence type="predicted"/>
<protein>
    <submittedName>
        <fullName evidence="4">Dihydroxyacetone kinase subunit DhaL</fullName>
    </submittedName>
</protein>
<reference evidence="5" key="1">
    <citation type="submission" date="2023-07" db="EMBL/GenBank/DDBJ databases">
        <title>30 novel species of actinomycetes from the DSMZ collection.</title>
        <authorList>
            <person name="Nouioui I."/>
        </authorList>
    </citation>
    <scope>NUCLEOTIDE SEQUENCE [LARGE SCALE GENOMIC DNA]</scope>
    <source>
        <strain evidence="5">DSM 44918</strain>
    </source>
</reference>
<dbReference type="PROSITE" id="PS51480">
    <property type="entry name" value="DHAL"/>
    <property type="match status" value="1"/>
</dbReference>
<evidence type="ECO:0000259" key="3">
    <source>
        <dbReference type="PROSITE" id="PS51480"/>
    </source>
</evidence>
<name>A0ABU2M1G5_9ACTN</name>
<dbReference type="InterPro" id="IPR012737">
    <property type="entry name" value="DhaK_L_YcgS"/>
</dbReference>
<dbReference type="InterPro" id="IPR050861">
    <property type="entry name" value="Dihydroxyacetone_Kinase"/>
</dbReference>
<accession>A0ABU2M1G5</accession>
<dbReference type="SUPFAM" id="SSF101473">
    <property type="entry name" value="DhaL-like"/>
    <property type="match status" value="1"/>
</dbReference>
<keyword evidence="5" id="KW-1185">Reference proteome</keyword>
<dbReference type="Proteomes" id="UP001183420">
    <property type="component" value="Unassembled WGS sequence"/>
</dbReference>